<evidence type="ECO:0000313" key="16">
    <source>
        <dbReference type="EMBL" id="KIL42490.1"/>
    </source>
</evidence>
<feature type="transmembrane region" description="Helical" evidence="14">
    <location>
        <begin position="12"/>
        <end position="30"/>
    </location>
</feature>
<dbReference type="RefSeq" id="WP_041044808.1">
    <property type="nucleotide sequence ID" value="NZ_JXAK01000001.1"/>
</dbReference>
<keyword evidence="13" id="KW-0275">Fatty acid biosynthesis</keyword>
<evidence type="ECO:0000256" key="7">
    <source>
        <dbReference type="ARBA" id="ARBA00022832"/>
    </source>
</evidence>
<evidence type="ECO:0000256" key="1">
    <source>
        <dbReference type="ARBA" id="ARBA00001947"/>
    </source>
</evidence>
<evidence type="ECO:0000256" key="11">
    <source>
        <dbReference type="ARBA" id="ARBA00023098"/>
    </source>
</evidence>
<dbReference type="Pfam" id="PF04116">
    <property type="entry name" value="FA_hydroxylase"/>
    <property type="match status" value="1"/>
</dbReference>
<name>A0ABR5APM5_9BACL</name>
<keyword evidence="5" id="KW-0479">Metal-binding</keyword>
<evidence type="ECO:0000259" key="15">
    <source>
        <dbReference type="Pfam" id="PF04116"/>
    </source>
</evidence>
<sequence>MQYVREFCSHRLIIFLLALFLVSGTIVVFGEGAPSSWIAFVCGIVLVVLTEYLVHRFILHEFPKLIPAMYKGHEAHHQHPTDTEHLFGPVRYDLVSYVIIFVLLWLLGGSLHLAASLVFGAVVCQLFYQWKHFISHRPIVPLTPWGRWMKKKHLLHHHLDDHAWYGVSNPVMDVLLGTNKPDTTRKPANRHNHTSV</sequence>
<accession>A0ABR5APM5</accession>
<keyword evidence="6" id="KW-0256">Endoplasmic reticulum</keyword>
<dbReference type="InterPro" id="IPR006694">
    <property type="entry name" value="Fatty_acid_hydroxylase"/>
</dbReference>
<evidence type="ECO:0000256" key="5">
    <source>
        <dbReference type="ARBA" id="ARBA00022723"/>
    </source>
</evidence>
<dbReference type="PANTHER" id="PTHR12863">
    <property type="entry name" value="FATTY ACID HYDROXYLASE"/>
    <property type="match status" value="1"/>
</dbReference>
<keyword evidence="8" id="KW-0862">Zinc</keyword>
<evidence type="ECO:0000256" key="8">
    <source>
        <dbReference type="ARBA" id="ARBA00022833"/>
    </source>
</evidence>
<keyword evidence="7" id="KW-0276">Fatty acid metabolism</keyword>
<dbReference type="EMBL" id="JXAK01000001">
    <property type="protein sequence ID" value="KIL42490.1"/>
    <property type="molecule type" value="Genomic_DNA"/>
</dbReference>
<feature type="domain" description="Fatty acid hydroxylase" evidence="15">
    <location>
        <begin position="40"/>
        <end position="178"/>
    </location>
</feature>
<comment type="subcellular location">
    <subcellularLocation>
        <location evidence="2">Endoplasmic reticulum membrane</location>
        <topology evidence="2">Multi-pass membrane protein</topology>
    </subcellularLocation>
</comment>
<dbReference type="PANTHER" id="PTHR12863:SF1">
    <property type="entry name" value="FATTY ACID 2-HYDROXYLASE"/>
    <property type="match status" value="1"/>
</dbReference>
<keyword evidence="11" id="KW-0443">Lipid metabolism</keyword>
<gene>
    <name evidence="16" type="ORF">SD70_00930</name>
</gene>
<dbReference type="InterPro" id="IPR014430">
    <property type="entry name" value="Scs7"/>
</dbReference>
<feature type="transmembrane region" description="Helical" evidence="14">
    <location>
        <begin position="95"/>
        <end position="128"/>
    </location>
</feature>
<feature type="transmembrane region" description="Helical" evidence="14">
    <location>
        <begin position="36"/>
        <end position="54"/>
    </location>
</feature>
<protein>
    <recommendedName>
        <fullName evidence="15">Fatty acid hydroxylase domain-containing protein</fullName>
    </recommendedName>
</protein>
<evidence type="ECO:0000313" key="17">
    <source>
        <dbReference type="Proteomes" id="UP000031967"/>
    </source>
</evidence>
<evidence type="ECO:0000256" key="14">
    <source>
        <dbReference type="SAM" id="Phobius"/>
    </source>
</evidence>
<keyword evidence="10" id="KW-0560">Oxidoreductase</keyword>
<keyword evidence="3" id="KW-0444">Lipid biosynthesis</keyword>
<evidence type="ECO:0000256" key="10">
    <source>
        <dbReference type="ARBA" id="ARBA00023002"/>
    </source>
</evidence>
<evidence type="ECO:0000256" key="3">
    <source>
        <dbReference type="ARBA" id="ARBA00022516"/>
    </source>
</evidence>
<comment type="cofactor">
    <cofactor evidence="1">
        <name>Zn(2+)</name>
        <dbReference type="ChEBI" id="CHEBI:29105"/>
    </cofactor>
</comment>
<keyword evidence="9 14" id="KW-1133">Transmembrane helix</keyword>
<keyword evidence="12 14" id="KW-0472">Membrane</keyword>
<reference evidence="16 17" key="1">
    <citation type="submission" date="2014-12" db="EMBL/GenBank/DDBJ databases">
        <title>Draft genome sequence of Paenibacillus kamchatkensis strain B-2647.</title>
        <authorList>
            <person name="Karlyshev A.V."/>
            <person name="Kudryashova E.B."/>
        </authorList>
    </citation>
    <scope>NUCLEOTIDE SEQUENCE [LARGE SCALE GENOMIC DNA]</scope>
    <source>
        <strain evidence="16 17">VKM B-2647</strain>
    </source>
</reference>
<dbReference type="Proteomes" id="UP000031967">
    <property type="component" value="Unassembled WGS sequence"/>
</dbReference>
<proteinExistence type="predicted"/>
<comment type="caution">
    <text evidence="16">The sequence shown here is derived from an EMBL/GenBank/DDBJ whole genome shotgun (WGS) entry which is preliminary data.</text>
</comment>
<keyword evidence="17" id="KW-1185">Reference proteome</keyword>
<evidence type="ECO:0000256" key="2">
    <source>
        <dbReference type="ARBA" id="ARBA00004477"/>
    </source>
</evidence>
<evidence type="ECO:0000256" key="9">
    <source>
        <dbReference type="ARBA" id="ARBA00022989"/>
    </source>
</evidence>
<keyword evidence="4 14" id="KW-0812">Transmembrane</keyword>
<evidence type="ECO:0000256" key="13">
    <source>
        <dbReference type="ARBA" id="ARBA00023160"/>
    </source>
</evidence>
<evidence type="ECO:0000256" key="4">
    <source>
        <dbReference type="ARBA" id="ARBA00022692"/>
    </source>
</evidence>
<evidence type="ECO:0000256" key="6">
    <source>
        <dbReference type="ARBA" id="ARBA00022824"/>
    </source>
</evidence>
<evidence type="ECO:0000256" key="12">
    <source>
        <dbReference type="ARBA" id="ARBA00023136"/>
    </source>
</evidence>
<organism evidence="16 17">
    <name type="scientific">Gordoniibacillus kamchatkensis</name>
    <dbReference type="NCBI Taxonomy" id="1590651"/>
    <lineage>
        <taxon>Bacteria</taxon>
        <taxon>Bacillati</taxon>
        <taxon>Bacillota</taxon>
        <taxon>Bacilli</taxon>
        <taxon>Bacillales</taxon>
        <taxon>Paenibacillaceae</taxon>
        <taxon>Gordoniibacillus</taxon>
    </lineage>
</organism>